<evidence type="ECO:0000313" key="2">
    <source>
        <dbReference type="EMBL" id="APH06411.1"/>
    </source>
</evidence>
<dbReference type="OrthoDB" id="8657476at2"/>
<dbReference type="Proteomes" id="UP000181936">
    <property type="component" value="Chromosome"/>
</dbReference>
<evidence type="ECO:0000313" key="3">
    <source>
        <dbReference type="Proteomes" id="UP000181936"/>
    </source>
</evidence>
<dbReference type="KEGG" id="bwh:A9C19_17665"/>
<dbReference type="Pfam" id="PF09346">
    <property type="entry name" value="SMI1_KNR4"/>
    <property type="match status" value="1"/>
</dbReference>
<dbReference type="EMBL" id="CP016020">
    <property type="protein sequence ID" value="APH06411.1"/>
    <property type="molecule type" value="Genomic_DNA"/>
</dbReference>
<evidence type="ECO:0000259" key="1">
    <source>
        <dbReference type="Pfam" id="PF09346"/>
    </source>
</evidence>
<protein>
    <recommendedName>
        <fullName evidence="1">Knr4/Smi1-like domain-containing protein</fullName>
    </recommendedName>
</protein>
<dbReference type="InterPro" id="IPR037883">
    <property type="entry name" value="Knr4/Smi1-like_sf"/>
</dbReference>
<feature type="domain" description="Knr4/Smi1-like" evidence="1">
    <location>
        <begin position="28"/>
        <end position="167"/>
    </location>
</feature>
<sequence length="195" mass="23047">MESDYKRNIISLIEKLHLSKSEDGKYKAKTVDIREIESKYNLLLDESYKTFLIHCSKGFFEEEVFLQFKDNKILINELYVLDGDDNLFDQLEKFLYRMPESLIPIGERPGGDQICLGVSRELLGFVYLWNHEEELEAIKMITNSEEDINNYFHNLELLNNSFMDFLNSLQINKNNEEENSIDLDDVEIWLDDDLL</sequence>
<reference evidence="2 3" key="1">
    <citation type="journal article" date="2016" name="Sci. Rep.">
        <title>Complete genome sequence and transcriptomic analysis of a novel marine strain Bacillus weihaiensis reveals the mechanism of brown algae degradation.</title>
        <authorList>
            <person name="Zhu Y."/>
            <person name="Chen P."/>
            <person name="Bao Y."/>
            <person name="Men Y."/>
            <person name="Zeng Y."/>
            <person name="Yang J."/>
            <person name="Sun J."/>
            <person name="Sun Y."/>
        </authorList>
    </citation>
    <scope>NUCLEOTIDE SEQUENCE [LARGE SCALE GENOMIC DNA]</scope>
    <source>
        <strain evidence="2 3">Alg07</strain>
    </source>
</reference>
<dbReference type="SUPFAM" id="SSF160631">
    <property type="entry name" value="SMI1/KNR4-like"/>
    <property type="match status" value="1"/>
</dbReference>
<organism evidence="2 3">
    <name type="scientific">Bacillus weihaiensis</name>
    <dbReference type="NCBI Taxonomy" id="1547283"/>
    <lineage>
        <taxon>Bacteria</taxon>
        <taxon>Bacillati</taxon>
        <taxon>Bacillota</taxon>
        <taxon>Bacilli</taxon>
        <taxon>Bacillales</taxon>
        <taxon>Bacillaceae</taxon>
        <taxon>Bacillus</taxon>
    </lineage>
</organism>
<dbReference type="InterPro" id="IPR018958">
    <property type="entry name" value="Knr4/Smi1-like_dom"/>
</dbReference>
<keyword evidence="3" id="KW-1185">Reference proteome</keyword>
<proteinExistence type="predicted"/>
<name>A0A1L3MVP2_9BACI</name>
<gene>
    <name evidence="2" type="ORF">A9C19_17665</name>
</gene>
<dbReference type="AlphaFoldDB" id="A0A1L3MVP2"/>
<dbReference type="RefSeq" id="WP_072581211.1">
    <property type="nucleotide sequence ID" value="NZ_CP016020.1"/>
</dbReference>
<accession>A0A1L3MVP2</accession>
<dbReference type="Gene3D" id="3.40.1580.10">
    <property type="entry name" value="SMI1/KNR4-like"/>
    <property type="match status" value="1"/>
</dbReference>